<dbReference type="RefSeq" id="XP_045951448.1">
    <property type="nucleotide sequence ID" value="XM_046105229.1"/>
</dbReference>
<feature type="compositionally biased region" description="Polar residues" evidence="10">
    <location>
        <begin position="337"/>
        <end position="346"/>
    </location>
</feature>
<feature type="region of interest" description="Disordered" evidence="10">
    <location>
        <begin position="422"/>
        <end position="482"/>
    </location>
</feature>
<dbReference type="InterPro" id="IPR020615">
    <property type="entry name" value="Thiolase_acyl_enz_int_AS"/>
</dbReference>
<evidence type="ECO:0000256" key="4">
    <source>
        <dbReference type="ARBA" id="ARBA00022679"/>
    </source>
</evidence>
<sequence>MAMPMAATLSQQSIPSTEAPPSPLDPASSFKTELNDDRPVSPRVIPSSLTPPPSSQPSQPNGAAGHPLGYLASQHRSSASMFSPPATTAARVSRHGQQAPAEYAPPTGDQIADASADDLRRMLHASLGENARLKMETAHHKLQYNLLSMQADEEAKRAVVEHDMTRREVEVLRVAESARQVRREVSAAAENTQVKYIQLKATYDLAMNDMDGLRKREKNFKKVLQQKEDEIIALTDERYLLLRRIRENREHFHMLCSPGGAFHGALTPKLAPAVATPQQHRTTPRQTPRSHRREHDHHQIGFQVLLEALSQDNNSAPSTPTSAHRPAPRMLPKHTRGAQSMSSLPTTPMAKSRGDHAALLPSIDLIPRTEPPHRFTTNRFVPDAQHTQRKSRESTISADDNNEELARAALNMAAVNRSIISNPSQKSLSHSHHRQAEEDVYESQASQAASEMLRRDPRGGFDEVASSVDSRDATPAPAEKSAKLQAKIFAPINKAAPAAEKRKYNGQAEYADSSREPLPSPAKKMRFAPGSADAHRAPSDIVILSALRTPVCRSYRGQLKDAYPEELLSVVLRATLDANPNLPPEAVSDVAVGVVLSELGGSKAARMAMNHVGFPNSTSLYTVNRACSSSLQSVALVASQLRTGMIEGAGIAAGMESMTRNYGSRAIPVDLWPELRDSPSQHARDCIMPMGLTSENVAERYGVGRKEQDEFAVESHRRAARAQQDGAFDREIVSVRTRFQEVDKQGNKVGEEKTIEVTKDDGIRANATYEGLAKLKPAFKPDGASTAGNSSQVSDGAAATLLMKRSTATELGLTSSIIGKFVGATTVGCKPDEMGIGPALAIPKLLGQFGIENKDVDRWELNEAFASQAIYSVRELGLEKDWEQGKVNPDGGAIALGHPLGATGARMTSTLLHGLGRTGGEVGVVSMCVGTGMGMAGLFVRE</sequence>
<accession>A0A9P8RF90</accession>
<evidence type="ECO:0000256" key="8">
    <source>
        <dbReference type="ARBA" id="ARBA00047605"/>
    </source>
</evidence>
<dbReference type="InterPro" id="IPR020617">
    <property type="entry name" value="Thiolase_C"/>
</dbReference>
<comment type="catalytic activity">
    <reaction evidence="8">
        <text>an acyl-CoA + acetyl-CoA = a 3-oxoacyl-CoA + CoA</text>
        <dbReference type="Rhea" id="RHEA:21564"/>
        <dbReference type="ChEBI" id="CHEBI:57287"/>
        <dbReference type="ChEBI" id="CHEBI:57288"/>
        <dbReference type="ChEBI" id="CHEBI:58342"/>
        <dbReference type="ChEBI" id="CHEBI:90726"/>
        <dbReference type="EC" id="2.3.1.16"/>
    </reaction>
</comment>
<organism evidence="13 14">
    <name type="scientific">Truncatella angustata</name>
    <dbReference type="NCBI Taxonomy" id="152316"/>
    <lineage>
        <taxon>Eukaryota</taxon>
        <taxon>Fungi</taxon>
        <taxon>Dikarya</taxon>
        <taxon>Ascomycota</taxon>
        <taxon>Pezizomycotina</taxon>
        <taxon>Sordariomycetes</taxon>
        <taxon>Xylariomycetidae</taxon>
        <taxon>Amphisphaeriales</taxon>
        <taxon>Sporocadaceae</taxon>
        <taxon>Truncatella</taxon>
    </lineage>
</organism>
<evidence type="ECO:0000256" key="6">
    <source>
        <dbReference type="ARBA" id="ARBA00023315"/>
    </source>
</evidence>
<feature type="domain" description="Thiolase C-terminal" evidence="12">
    <location>
        <begin position="818"/>
        <end position="939"/>
    </location>
</feature>
<feature type="domain" description="Thiolase N-terminal" evidence="11">
    <location>
        <begin position="541"/>
        <end position="806"/>
    </location>
</feature>
<evidence type="ECO:0000256" key="7">
    <source>
        <dbReference type="ARBA" id="ARBA00024073"/>
    </source>
</evidence>
<dbReference type="InterPro" id="IPR002155">
    <property type="entry name" value="Thiolase"/>
</dbReference>
<evidence type="ECO:0000313" key="14">
    <source>
        <dbReference type="Proteomes" id="UP000758603"/>
    </source>
</evidence>
<feature type="compositionally biased region" description="Basic and acidic residues" evidence="10">
    <location>
        <begin position="452"/>
        <end position="461"/>
    </location>
</feature>
<dbReference type="InterPro" id="IPR020610">
    <property type="entry name" value="Thiolase_AS"/>
</dbReference>
<dbReference type="GO" id="GO:0010124">
    <property type="term" value="P:phenylacetate catabolic process"/>
    <property type="evidence" value="ECO:0007669"/>
    <property type="project" value="TreeGrafter"/>
</dbReference>
<dbReference type="InterPro" id="IPR020616">
    <property type="entry name" value="Thiolase_N"/>
</dbReference>
<dbReference type="GeneID" id="70134120"/>
<proteinExistence type="inferred from homology"/>
<dbReference type="GO" id="GO:0005777">
    <property type="term" value="C:peroxisome"/>
    <property type="evidence" value="ECO:0007669"/>
    <property type="project" value="TreeGrafter"/>
</dbReference>
<dbReference type="AlphaFoldDB" id="A0A9P8RF90"/>
<evidence type="ECO:0000256" key="1">
    <source>
        <dbReference type="ARBA" id="ARBA00001958"/>
    </source>
</evidence>
<dbReference type="InterPro" id="IPR016039">
    <property type="entry name" value="Thiolase-like"/>
</dbReference>
<dbReference type="NCBIfam" id="TIGR01930">
    <property type="entry name" value="AcCoA-C-Actrans"/>
    <property type="match status" value="1"/>
</dbReference>
<evidence type="ECO:0000256" key="9">
    <source>
        <dbReference type="SAM" id="Coils"/>
    </source>
</evidence>
<dbReference type="PROSITE" id="PS00737">
    <property type="entry name" value="THIOLASE_2"/>
    <property type="match status" value="1"/>
</dbReference>
<feature type="region of interest" description="Disordered" evidence="10">
    <location>
        <begin position="274"/>
        <end position="296"/>
    </location>
</feature>
<keyword evidence="6" id="KW-0012">Acyltransferase</keyword>
<dbReference type="Pfam" id="PF00108">
    <property type="entry name" value="Thiolase_N"/>
    <property type="match status" value="1"/>
</dbReference>
<dbReference type="SUPFAM" id="SSF53901">
    <property type="entry name" value="Thiolase-like"/>
    <property type="match status" value="2"/>
</dbReference>
<dbReference type="PANTHER" id="PTHR43853:SF5">
    <property type="entry name" value="ACETYL-COA C-ACETYLTRANSFERASE"/>
    <property type="match status" value="1"/>
</dbReference>
<comment type="similarity">
    <text evidence="3">Belongs to the thiolase-like superfamily. Thiolase family.</text>
</comment>
<comment type="caution">
    <text evidence="13">The sequence shown here is derived from an EMBL/GenBank/DDBJ whole genome shotgun (WGS) entry which is preliminary data.</text>
</comment>
<feature type="compositionally biased region" description="Low complexity" evidence="10">
    <location>
        <begin position="276"/>
        <end position="287"/>
    </location>
</feature>
<reference evidence="13" key="1">
    <citation type="journal article" date="2021" name="Nat. Commun.">
        <title>Genetic determinants of endophytism in the Arabidopsis root mycobiome.</title>
        <authorList>
            <person name="Mesny F."/>
            <person name="Miyauchi S."/>
            <person name="Thiergart T."/>
            <person name="Pickel B."/>
            <person name="Atanasova L."/>
            <person name="Karlsson M."/>
            <person name="Huettel B."/>
            <person name="Barry K.W."/>
            <person name="Haridas S."/>
            <person name="Chen C."/>
            <person name="Bauer D."/>
            <person name="Andreopoulos W."/>
            <person name="Pangilinan J."/>
            <person name="LaButti K."/>
            <person name="Riley R."/>
            <person name="Lipzen A."/>
            <person name="Clum A."/>
            <person name="Drula E."/>
            <person name="Henrissat B."/>
            <person name="Kohler A."/>
            <person name="Grigoriev I.V."/>
            <person name="Martin F.M."/>
            <person name="Hacquard S."/>
        </authorList>
    </citation>
    <scope>NUCLEOTIDE SEQUENCE</scope>
    <source>
        <strain evidence="13">MPI-SDFR-AT-0073</strain>
    </source>
</reference>
<evidence type="ECO:0000256" key="3">
    <source>
        <dbReference type="ARBA" id="ARBA00010982"/>
    </source>
</evidence>
<dbReference type="PANTHER" id="PTHR43853">
    <property type="entry name" value="3-KETOACYL-COA THIOLASE, PEROXISOMAL"/>
    <property type="match status" value="1"/>
</dbReference>
<keyword evidence="14" id="KW-1185">Reference proteome</keyword>
<dbReference type="CDD" id="cd00751">
    <property type="entry name" value="thiolase"/>
    <property type="match status" value="1"/>
</dbReference>
<evidence type="ECO:0000256" key="2">
    <source>
        <dbReference type="ARBA" id="ARBA00004872"/>
    </source>
</evidence>
<dbReference type="GO" id="GO:0006635">
    <property type="term" value="P:fatty acid beta-oxidation"/>
    <property type="evidence" value="ECO:0007669"/>
    <property type="project" value="TreeGrafter"/>
</dbReference>
<evidence type="ECO:0000313" key="13">
    <source>
        <dbReference type="EMBL" id="KAH6644934.1"/>
    </source>
</evidence>
<dbReference type="Pfam" id="PF02803">
    <property type="entry name" value="Thiolase_C"/>
    <property type="match status" value="1"/>
</dbReference>
<evidence type="ECO:0000259" key="12">
    <source>
        <dbReference type="Pfam" id="PF02803"/>
    </source>
</evidence>
<evidence type="ECO:0000256" key="10">
    <source>
        <dbReference type="SAM" id="MobiDB-lite"/>
    </source>
</evidence>
<evidence type="ECO:0000259" key="11">
    <source>
        <dbReference type="Pfam" id="PF00108"/>
    </source>
</evidence>
<feature type="region of interest" description="Disordered" evidence="10">
    <location>
        <begin position="1"/>
        <end position="112"/>
    </location>
</feature>
<feature type="region of interest" description="Disordered" evidence="10">
    <location>
        <begin position="498"/>
        <end position="532"/>
    </location>
</feature>
<dbReference type="InterPro" id="IPR020613">
    <property type="entry name" value="Thiolase_CS"/>
</dbReference>
<dbReference type="PROSITE" id="PS00099">
    <property type="entry name" value="THIOLASE_3"/>
    <property type="match status" value="1"/>
</dbReference>
<dbReference type="PROSITE" id="PS00098">
    <property type="entry name" value="THIOLASE_1"/>
    <property type="match status" value="1"/>
</dbReference>
<gene>
    <name evidence="13" type="ORF">BKA67DRAFT_595904</name>
</gene>
<evidence type="ECO:0000256" key="5">
    <source>
        <dbReference type="ARBA" id="ARBA00022958"/>
    </source>
</evidence>
<dbReference type="Proteomes" id="UP000758603">
    <property type="component" value="Unassembled WGS sequence"/>
</dbReference>
<dbReference type="GO" id="GO:0003988">
    <property type="term" value="F:acetyl-CoA C-acyltransferase activity"/>
    <property type="evidence" value="ECO:0007669"/>
    <property type="project" value="UniProtKB-EC"/>
</dbReference>
<feature type="region of interest" description="Disordered" evidence="10">
    <location>
        <begin position="367"/>
        <end position="401"/>
    </location>
</feature>
<comment type="pathway">
    <text evidence="2">Lipid metabolism; fatty acid metabolism.</text>
</comment>
<dbReference type="Gene3D" id="3.40.47.10">
    <property type="match status" value="2"/>
</dbReference>
<keyword evidence="9" id="KW-0175">Coiled coil</keyword>
<feature type="coiled-coil region" evidence="9">
    <location>
        <begin position="210"/>
        <end position="237"/>
    </location>
</feature>
<comment type="cofactor">
    <cofactor evidence="1">
        <name>K(+)</name>
        <dbReference type="ChEBI" id="CHEBI:29103"/>
    </cofactor>
</comment>
<name>A0A9P8RF90_9PEZI</name>
<keyword evidence="4" id="KW-0808">Transferase</keyword>
<feature type="region of interest" description="Disordered" evidence="10">
    <location>
        <begin position="312"/>
        <end position="352"/>
    </location>
</feature>
<keyword evidence="5" id="KW-0630">Potassium</keyword>
<dbReference type="OrthoDB" id="5404651at2759"/>
<dbReference type="EMBL" id="JAGPXC010000012">
    <property type="protein sequence ID" value="KAH6644934.1"/>
    <property type="molecule type" value="Genomic_DNA"/>
</dbReference>
<dbReference type="EC" id="2.3.1.16" evidence="7"/>
<protein>
    <recommendedName>
        <fullName evidence="7">acetyl-CoA C-acyltransferase</fullName>
        <ecNumber evidence="7">2.3.1.16</ecNumber>
    </recommendedName>
</protein>
<dbReference type="InterPro" id="IPR050215">
    <property type="entry name" value="Thiolase-like_sf_Thiolase"/>
</dbReference>
<feature type="compositionally biased region" description="Polar residues" evidence="10">
    <location>
        <begin position="312"/>
        <end position="322"/>
    </location>
</feature>